<evidence type="ECO:0000313" key="4">
    <source>
        <dbReference type="Proteomes" id="UP000011096"/>
    </source>
</evidence>
<dbReference type="Gene3D" id="3.40.395.10">
    <property type="entry name" value="Adenoviral Proteinase, Chain A"/>
    <property type="match status" value="1"/>
</dbReference>
<reference evidence="2" key="1">
    <citation type="submission" date="2012-08" db="EMBL/GenBank/DDBJ databases">
        <title>Genome analysis of Colletotrichum orbiculare and Colletotrichum fructicola.</title>
        <authorList>
            <person name="Gan P.H.P."/>
            <person name="Ikeda K."/>
            <person name="Irieda H."/>
            <person name="Narusaka M."/>
            <person name="O'Connell R.J."/>
            <person name="Narusaka Y."/>
            <person name="Takano Y."/>
            <person name="Kubo Y."/>
            <person name="Shirasu K."/>
        </authorList>
    </citation>
    <scope>NUCLEOTIDE SEQUENCE</scope>
    <source>
        <strain evidence="2">Nara gc5</strain>
    </source>
</reference>
<accession>L2FM12</accession>
<dbReference type="AlphaFoldDB" id="L2FM12"/>
<organism evidence="2">
    <name type="scientific">Colletotrichum fructicola (strain Nara gc5)</name>
    <name type="common">Anthracnose fungus</name>
    <name type="synonym">Colletotrichum gloeosporioides (strain Nara gc5)</name>
    <dbReference type="NCBI Taxonomy" id="1213859"/>
    <lineage>
        <taxon>Eukaryota</taxon>
        <taxon>Fungi</taxon>
        <taxon>Dikarya</taxon>
        <taxon>Ascomycota</taxon>
        <taxon>Pezizomycotina</taxon>
        <taxon>Sordariomycetes</taxon>
        <taxon>Hypocreomycetidae</taxon>
        <taxon>Glomerellales</taxon>
        <taxon>Glomerellaceae</taxon>
        <taxon>Colletotrichum</taxon>
        <taxon>Colletotrichum gloeosporioides species complex</taxon>
    </lineage>
</organism>
<dbReference type="STRING" id="1213859.L2FM12"/>
<name>L2FM12_COLFN</name>
<dbReference type="EMBL" id="ANPB02000011">
    <property type="protein sequence ID" value="KAF4474162.1"/>
    <property type="molecule type" value="Genomic_DNA"/>
</dbReference>
<dbReference type="GO" id="GO:0008233">
    <property type="term" value="F:peptidase activity"/>
    <property type="evidence" value="ECO:0007669"/>
    <property type="project" value="UniProtKB-KW"/>
</dbReference>
<dbReference type="SUPFAM" id="SSF54001">
    <property type="entry name" value="Cysteine proteinases"/>
    <property type="match status" value="1"/>
</dbReference>
<evidence type="ECO:0000313" key="3">
    <source>
        <dbReference type="EMBL" id="KAF4474162.1"/>
    </source>
</evidence>
<dbReference type="HOGENOM" id="CLU_018185_0_0_1"/>
<reference evidence="3 4" key="3">
    <citation type="submission" date="2020-04" db="EMBL/GenBank/DDBJ databases">
        <title>Genome sequencing and assembly of multiple isolates from the Colletotrichum gloeosporioides species complex.</title>
        <authorList>
            <person name="Gan P."/>
            <person name="Shirasu K."/>
        </authorList>
    </citation>
    <scope>NUCLEOTIDE SEQUENCE [LARGE SCALE GENOMIC DNA]</scope>
    <source>
        <strain evidence="3 4">Nara gc5</strain>
    </source>
</reference>
<dbReference type="GO" id="GO:0006508">
    <property type="term" value="P:proteolysis"/>
    <property type="evidence" value="ECO:0007669"/>
    <property type="project" value="UniProtKB-KW"/>
</dbReference>
<sequence>MSDISSDDGIEYKNRFSPPPAEPPLSPGPLFPGLQSIDNLQRKSVVGSAIDEHDREVALGDGDAKLEIVDGSFHFAVRDSKDNTKEHIADGLEKPTDVSLLPPSPSSRMTPSPVLSPEPLRDLSTIEEEPASPCRTGSHVLVTRGSFSGRKRSLSMSEVLEASDHEDLFAPPPKVARQQHAVLRRPLPTPSTQRPTRATTRIDEIMDSMYRLNDGHFLNDVIVNTMAHRLASEDVGVIDSLTIASKLRTSNFRAKIQTTMSRGRVLIFLNHNFHWMLYVWTPTEQLLQEYNSMPEPGGRFSGCCDTVTAFVKWAHGKPDMAINLERPACAEQQNGWDCRVFTIGFAECLARGQAIPHAIDGSLERKCLTNAILVTWAGALHPEEISNIGCSLAESPADKRRQFLNYFQRKRSFRQLLSVGGSEYATSHAFTTNLRQIAESEDDAIQKSVLASMIDSIHVVHRKSLELALSAATQATTLLEKSRQWTDVKNKMDDLLSTLAEMGPPGDLAALPAPDQSRHRNIEIIRNAGQNMQNDWDLCQGNDQSVREAREEAEACFSMTRVQLLILYHAVRKFRQDDANSSTA</sequence>
<feature type="region of interest" description="Disordered" evidence="1">
    <location>
        <begin position="88"/>
        <end position="117"/>
    </location>
</feature>
<evidence type="ECO:0000256" key="1">
    <source>
        <dbReference type="SAM" id="MobiDB-lite"/>
    </source>
</evidence>
<gene>
    <name evidence="2" type="ORF">CGGC5_11906</name>
    <name evidence="3" type="ORF">CGGC5_v017168</name>
</gene>
<keyword evidence="2" id="KW-0378">Hydrolase</keyword>
<evidence type="ECO:0000313" key="2">
    <source>
        <dbReference type="EMBL" id="ELA27215.1"/>
    </source>
</evidence>
<dbReference type="EMBL" id="KB020997">
    <property type="protein sequence ID" value="ELA27215.1"/>
    <property type="molecule type" value="Genomic_DNA"/>
</dbReference>
<feature type="region of interest" description="Disordered" evidence="1">
    <location>
        <begin position="1"/>
        <end position="35"/>
    </location>
</feature>
<dbReference type="Proteomes" id="UP000011096">
    <property type="component" value="Unassembled WGS sequence"/>
</dbReference>
<feature type="compositionally biased region" description="Pro residues" evidence="1">
    <location>
        <begin position="17"/>
        <end position="30"/>
    </location>
</feature>
<reference evidence="3 4" key="2">
    <citation type="submission" date="2012-08" db="EMBL/GenBank/DDBJ databases">
        <authorList>
            <person name="Gan P.H.P."/>
            <person name="Ikeda K."/>
            <person name="Irieda H."/>
            <person name="Narusaka M."/>
            <person name="O'Connell R.J."/>
            <person name="Narusaka Y."/>
            <person name="Takano Y."/>
            <person name="Kubo Y."/>
            <person name="Shirasu K."/>
        </authorList>
    </citation>
    <scope>NUCLEOTIDE SEQUENCE [LARGE SCALE GENOMIC DNA]</scope>
    <source>
        <strain evidence="3 4">Nara gc5</strain>
    </source>
</reference>
<keyword evidence="2" id="KW-0645">Protease</keyword>
<proteinExistence type="predicted"/>
<dbReference type="OrthoDB" id="4851359at2759"/>
<dbReference type="InParanoid" id="L2FM12"/>
<protein>
    <submittedName>
        <fullName evidence="2">Ulp1 protease family protein</fullName>
    </submittedName>
</protein>
<dbReference type="InterPro" id="IPR038765">
    <property type="entry name" value="Papain-like_cys_pep_sf"/>
</dbReference>
<keyword evidence="4" id="KW-1185">Reference proteome</keyword>